<dbReference type="PANTHER" id="PTHR42810:SF2">
    <property type="entry name" value="PURINE PERMEASE C1399.01C-RELATED"/>
    <property type="match status" value="1"/>
</dbReference>
<keyword evidence="4 8" id="KW-0812">Transmembrane</keyword>
<feature type="transmembrane region" description="Helical" evidence="8">
    <location>
        <begin position="227"/>
        <end position="251"/>
    </location>
</feature>
<evidence type="ECO:0000256" key="1">
    <source>
        <dbReference type="ARBA" id="ARBA00004141"/>
    </source>
</evidence>
<evidence type="ECO:0000256" key="8">
    <source>
        <dbReference type="SAM" id="Phobius"/>
    </source>
</evidence>
<dbReference type="NCBIfam" id="TIGR00801">
    <property type="entry name" value="ncs2"/>
    <property type="match status" value="1"/>
</dbReference>
<name>A0A3N0I8H1_9ACTN</name>
<feature type="transmembrane region" description="Helical" evidence="8">
    <location>
        <begin position="112"/>
        <end position="131"/>
    </location>
</feature>
<feature type="transmembrane region" description="Helical" evidence="8">
    <location>
        <begin position="137"/>
        <end position="160"/>
    </location>
</feature>
<feature type="region of interest" description="Disordered" evidence="7">
    <location>
        <begin position="1"/>
        <end position="29"/>
    </location>
</feature>
<dbReference type="InterPro" id="IPR006042">
    <property type="entry name" value="Xan_ur_permease"/>
</dbReference>
<reference evidence="10" key="1">
    <citation type="submission" date="2018-05" db="EMBL/GenBank/DDBJ databases">
        <title>Genome Sequencing of selected type strains of the family Eggerthellaceae.</title>
        <authorList>
            <person name="Danylec N."/>
            <person name="Stoll D.A."/>
            <person name="Doetsch A."/>
            <person name="Huch M."/>
        </authorList>
    </citation>
    <scope>NUCLEOTIDE SEQUENCE [LARGE SCALE GENOMIC DNA]</scope>
    <source>
        <strain evidence="10">DSM 22006</strain>
    </source>
</reference>
<dbReference type="PANTHER" id="PTHR42810">
    <property type="entry name" value="PURINE PERMEASE C1399.01C-RELATED"/>
    <property type="match status" value="1"/>
</dbReference>
<dbReference type="EMBL" id="QIBZ01000018">
    <property type="protein sequence ID" value="RNM33289.1"/>
    <property type="molecule type" value="Genomic_DNA"/>
</dbReference>
<dbReference type="Proteomes" id="UP000271472">
    <property type="component" value="Unassembled WGS sequence"/>
</dbReference>
<evidence type="ECO:0000256" key="6">
    <source>
        <dbReference type="ARBA" id="ARBA00023136"/>
    </source>
</evidence>
<evidence type="ECO:0000313" key="9">
    <source>
        <dbReference type="EMBL" id="RNM33289.1"/>
    </source>
</evidence>
<dbReference type="OrthoDB" id="9805749at2"/>
<feature type="transmembrane region" description="Helical" evidence="8">
    <location>
        <begin position="434"/>
        <end position="452"/>
    </location>
</feature>
<sequence length="497" mass="50691">MTDEKQEVTAQAQVEEPAGESSKGTPEKTRSLGVFSFEGDMPLAQAIPLGLQHVLAMFVGNLTPLLIVTSACGLAGAEFADVQLSLLQNAMWIAGVVTLIQLFGIGPVGGKVPIIMGTSSGFIGVFNSVAASMGGGLIAYGAIMGASLIGGLFEAVLGFFLKPLRRFFPAVVTGTVVLSIGLSLISVGVNAFGGGNTAPDFGSFENLCLALIVLIVILAVKHATTGFVSASSILAGIIMGYVVAGIMGLVLPTTGVTADGVEYTKAWVLNWDKVAAASWFAIPNLLPVMPVFDMRAIAPVLVMFIVTAVETVGDISGVTQGGMNREATDKELSGGVVCDGLGSSLAAMFGVLPNTSFSQNVGLVTMTKMVNRKALACGAVFLILCGLCPKLGAVVSIMPQSVLGGAAVMMFASIVVSGIQLITREPLTPRNLSIVSVALGLGYGIGANPAVLAGSPEFVGLIFGGSGIVAAAAVAIILNIVLPKDENEKTPEKDANA</sequence>
<feature type="transmembrane region" description="Helical" evidence="8">
    <location>
        <begin position="403"/>
        <end position="422"/>
    </location>
</feature>
<evidence type="ECO:0000256" key="4">
    <source>
        <dbReference type="ARBA" id="ARBA00022692"/>
    </source>
</evidence>
<keyword evidence="3" id="KW-0813">Transport</keyword>
<evidence type="ECO:0000313" key="10">
    <source>
        <dbReference type="Proteomes" id="UP000271472"/>
    </source>
</evidence>
<keyword evidence="10" id="KW-1185">Reference proteome</keyword>
<evidence type="ECO:0000256" key="2">
    <source>
        <dbReference type="ARBA" id="ARBA00008821"/>
    </source>
</evidence>
<feature type="transmembrane region" description="Helical" evidence="8">
    <location>
        <begin position="54"/>
        <end position="77"/>
    </location>
</feature>
<gene>
    <name evidence="9" type="ORF">DMP05_08700</name>
</gene>
<evidence type="ECO:0000256" key="3">
    <source>
        <dbReference type="ARBA" id="ARBA00022448"/>
    </source>
</evidence>
<dbReference type="GO" id="GO:0005886">
    <property type="term" value="C:plasma membrane"/>
    <property type="evidence" value="ECO:0007669"/>
    <property type="project" value="TreeGrafter"/>
</dbReference>
<dbReference type="PROSITE" id="PS01116">
    <property type="entry name" value="XANTH_URACIL_PERMASE"/>
    <property type="match status" value="1"/>
</dbReference>
<dbReference type="RefSeq" id="WP_123220076.1">
    <property type="nucleotide sequence ID" value="NZ_JACHYQ010000003.1"/>
</dbReference>
<dbReference type="InterPro" id="IPR006043">
    <property type="entry name" value="NCS2"/>
</dbReference>
<feature type="transmembrane region" description="Helical" evidence="8">
    <location>
        <begin position="296"/>
        <end position="315"/>
    </location>
</feature>
<feature type="transmembrane region" description="Helical" evidence="8">
    <location>
        <begin position="374"/>
        <end position="397"/>
    </location>
</feature>
<dbReference type="GO" id="GO:0042907">
    <property type="term" value="F:xanthine transmembrane transporter activity"/>
    <property type="evidence" value="ECO:0007669"/>
    <property type="project" value="TreeGrafter"/>
</dbReference>
<keyword evidence="6 8" id="KW-0472">Membrane</keyword>
<proteinExistence type="inferred from homology"/>
<comment type="subcellular location">
    <subcellularLocation>
        <location evidence="1">Membrane</location>
        <topology evidence="1">Multi-pass membrane protein</topology>
    </subcellularLocation>
</comment>
<feature type="transmembrane region" description="Helical" evidence="8">
    <location>
        <begin position="458"/>
        <end position="482"/>
    </location>
</feature>
<feature type="transmembrane region" description="Helical" evidence="8">
    <location>
        <begin position="201"/>
        <end position="220"/>
    </location>
</feature>
<dbReference type="GeneID" id="98663212"/>
<dbReference type="AlphaFoldDB" id="A0A3N0I8H1"/>
<keyword evidence="5 8" id="KW-1133">Transmembrane helix</keyword>
<comment type="caution">
    <text evidence="9">The sequence shown here is derived from an EMBL/GenBank/DDBJ whole genome shotgun (WGS) entry which is preliminary data.</text>
</comment>
<protein>
    <submittedName>
        <fullName evidence="9">Uracil permease</fullName>
    </submittedName>
</protein>
<comment type="similarity">
    <text evidence="2">Belongs to the nucleobase:cation symporter-2 (NCS2) (TC 2.A.40) family.</text>
</comment>
<dbReference type="Pfam" id="PF00860">
    <property type="entry name" value="Xan_ur_permease"/>
    <property type="match status" value="1"/>
</dbReference>
<organism evidence="9 10">
    <name type="scientific">Slackia isoflavoniconvertens</name>
    <dbReference type="NCBI Taxonomy" id="572010"/>
    <lineage>
        <taxon>Bacteria</taxon>
        <taxon>Bacillati</taxon>
        <taxon>Actinomycetota</taxon>
        <taxon>Coriobacteriia</taxon>
        <taxon>Eggerthellales</taxon>
        <taxon>Eggerthellaceae</taxon>
        <taxon>Slackia</taxon>
    </lineage>
</organism>
<feature type="transmembrane region" description="Helical" evidence="8">
    <location>
        <begin position="89"/>
        <end position="105"/>
    </location>
</feature>
<evidence type="ECO:0000256" key="7">
    <source>
        <dbReference type="SAM" id="MobiDB-lite"/>
    </source>
</evidence>
<feature type="transmembrane region" description="Helical" evidence="8">
    <location>
        <begin position="167"/>
        <end position="189"/>
    </location>
</feature>
<accession>A0A3N0I8H1</accession>
<evidence type="ECO:0000256" key="5">
    <source>
        <dbReference type="ARBA" id="ARBA00022989"/>
    </source>
</evidence>